<evidence type="ECO:0000256" key="5">
    <source>
        <dbReference type="SAM" id="Phobius"/>
    </source>
</evidence>
<dbReference type="InterPro" id="IPR000276">
    <property type="entry name" value="GPCR_Rhodpsn"/>
</dbReference>
<evidence type="ECO:0000256" key="2">
    <source>
        <dbReference type="ARBA" id="ARBA00022692"/>
    </source>
</evidence>
<dbReference type="PROSITE" id="PS50262">
    <property type="entry name" value="G_PROTEIN_RECEP_F1_2"/>
    <property type="match status" value="1"/>
</dbReference>
<gene>
    <name evidence="7" type="ORF">CBOVIS_LOCUS1701</name>
</gene>
<dbReference type="Gene3D" id="1.20.1070.10">
    <property type="entry name" value="Rhodopsin 7-helix transmembrane proteins"/>
    <property type="match status" value="1"/>
</dbReference>
<dbReference type="CDD" id="cd00637">
    <property type="entry name" value="7tm_classA_rhodopsin-like"/>
    <property type="match status" value="1"/>
</dbReference>
<evidence type="ECO:0000256" key="1">
    <source>
        <dbReference type="ARBA" id="ARBA00004370"/>
    </source>
</evidence>
<evidence type="ECO:0000256" key="3">
    <source>
        <dbReference type="ARBA" id="ARBA00022989"/>
    </source>
</evidence>
<feature type="transmembrane region" description="Helical" evidence="5">
    <location>
        <begin position="12"/>
        <end position="35"/>
    </location>
</feature>
<dbReference type="Proteomes" id="UP000494206">
    <property type="component" value="Unassembled WGS sequence"/>
</dbReference>
<feature type="transmembrane region" description="Helical" evidence="5">
    <location>
        <begin position="171"/>
        <end position="192"/>
    </location>
</feature>
<dbReference type="AlphaFoldDB" id="A0A8S1EDQ5"/>
<name>A0A8S1EDQ5_9PELO</name>
<dbReference type="InterPro" id="IPR047130">
    <property type="entry name" value="7TM_GPCR_Srsx_nematod"/>
</dbReference>
<dbReference type="GO" id="GO:0004930">
    <property type="term" value="F:G protein-coupled receptor activity"/>
    <property type="evidence" value="ECO:0007669"/>
    <property type="project" value="InterPro"/>
</dbReference>
<accession>A0A8S1EDQ5</accession>
<feature type="domain" description="G-protein coupled receptors family 1 profile" evidence="6">
    <location>
        <begin position="26"/>
        <end position="265"/>
    </location>
</feature>
<evidence type="ECO:0000259" key="6">
    <source>
        <dbReference type="PROSITE" id="PS50262"/>
    </source>
</evidence>
<evidence type="ECO:0000313" key="8">
    <source>
        <dbReference type="Proteomes" id="UP000494206"/>
    </source>
</evidence>
<dbReference type="GO" id="GO:0016020">
    <property type="term" value="C:membrane"/>
    <property type="evidence" value="ECO:0007669"/>
    <property type="project" value="UniProtKB-SubCell"/>
</dbReference>
<reference evidence="7 8" key="1">
    <citation type="submission" date="2020-04" db="EMBL/GenBank/DDBJ databases">
        <authorList>
            <person name="Laetsch R D."/>
            <person name="Stevens L."/>
            <person name="Kumar S."/>
            <person name="Blaxter L. M."/>
        </authorList>
    </citation>
    <scope>NUCLEOTIDE SEQUENCE [LARGE SCALE GENOMIC DNA]</scope>
</reference>
<feature type="transmembrane region" description="Helical" evidence="5">
    <location>
        <begin position="47"/>
        <end position="70"/>
    </location>
</feature>
<dbReference type="PANTHER" id="PTHR23360">
    <property type="entry name" value="G-PROTEIN COUPLED RECEPTORS FAMILY 1 PROFILE DOMAIN-CONTAINING PROTEIN-RELATED"/>
    <property type="match status" value="1"/>
</dbReference>
<keyword evidence="3 5" id="KW-1133">Transmembrane helix</keyword>
<dbReference type="SMART" id="SM01381">
    <property type="entry name" value="7TM_GPCR_Srsx"/>
    <property type="match status" value="1"/>
</dbReference>
<comment type="subcellular location">
    <subcellularLocation>
        <location evidence="1">Membrane</location>
    </subcellularLocation>
</comment>
<feature type="transmembrane region" description="Helical" evidence="5">
    <location>
        <begin position="244"/>
        <end position="268"/>
    </location>
</feature>
<dbReference type="PANTHER" id="PTHR23360:SF5">
    <property type="entry name" value="G-PROTEIN COUPLED RECEPTORS FAMILY 1 PROFILE DOMAIN-CONTAINING PROTEIN"/>
    <property type="match status" value="1"/>
</dbReference>
<feature type="transmembrane region" description="Helical" evidence="5">
    <location>
        <begin position="82"/>
        <end position="103"/>
    </location>
</feature>
<keyword evidence="4 5" id="KW-0472">Membrane</keyword>
<feature type="transmembrane region" description="Helical" evidence="5">
    <location>
        <begin position="123"/>
        <end position="145"/>
    </location>
</feature>
<evidence type="ECO:0000256" key="4">
    <source>
        <dbReference type="ARBA" id="ARBA00023136"/>
    </source>
</evidence>
<sequence>MLEWIHPLLIPMAFFYSFAALIGIIGNAIMIIVFFKFKNLRSPCHYLITLTCFADMCHVSGQIVFVTHLFSNSTSSQSNCFYMIFIPCMGLCLGSPLIMVMGIDRMICCQFPIFYRNVSSHPIIYTCLLLIFPFGCAFILMYIAYLEKDPNPENQVVYVIPVAMRNRSFEYFNYSGGIINVIIVILYGYTYFKLTSYSDTGGPKMRSVFKSILVTVIFVLFGWAITFIVNSISYKITSDPFISYIMQIYAGVSVNIALVCNVFVFYFINTDYRVCIKKLLHCSNAGDFESSDKMTIWNRNQEMVATK</sequence>
<protein>
    <recommendedName>
        <fullName evidence="6">G-protein coupled receptors family 1 profile domain-containing protein</fullName>
    </recommendedName>
</protein>
<dbReference type="InterPro" id="IPR019424">
    <property type="entry name" value="7TM_GPCR_Srsx"/>
</dbReference>
<proteinExistence type="predicted"/>
<evidence type="ECO:0000313" key="7">
    <source>
        <dbReference type="EMBL" id="CAB3398428.1"/>
    </source>
</evidence>
<keyword evidence="8" id="KW-1185">Reference proteome</keyword>
<organism evidence="7 8">
    <name type="scientific">Caenorhabditis bovis</name>
    <dbReference type="NCBI Taxonomy" id="2654633"/>
    <lineage>
        <taxon>Eukaryota</taxon>
        <taxon>Metazoa</taxon>
        <taxon>Ecdysozoa</taxon>
        <taxon>Nematoda</taxon>
        <taxon>Chromadorea</taxon>
        <taxon>Rhabditida</taxon>
        <taxon>Rhabditina</taxon>
        <taxon>Rhabditomorpha</taxon>
        <taxon>Rhabditoidea</taxon>
        <taxon>Rhabditidae</taxon>
        <taxon>Peloderinae</taxon>
        <taxon>Caenorhabditis</taxon>
    </lineage>
</organism>
<keyword evidence="2 5" id="KW-0812">Transmembrane</keyword>
<feature type="transmembrane region" description="Helical" evidence="5">
    <location>
        <begin position="212"/>
        <end position="232"/>
    </location>
</feature>
<comment type="caution">
    <text evidence="7">The sequence shown here is derived from an EMBL/GenBank/DDBJ whole genome shotgun (WGS) entry which is preliminary data.</text>
</comment>
<dbReference type="InterPro" id="IPR017452">
    <property type="entry name" value="GPCR_Rhodpsn_7TM"/>
</dbReference>
<dbReference type="SUPFAM" id="SSF81321">
    <property type="entry name" value="Family A G protein-coupled receptor-like"/>
    <property type="match status" value="1"/>
</dbReference>
<dbReference type="Pfam" id="PF10320">
    <property type="entry name" value="7TM_GPCR_Srsx"/>
    <property type="match status" value="1"/>
</dbReference>
<dbReference type="EMBL" id="CADEPM010000001">
    <property type="protein sequence ID" value="CAB3398428.1"/>
    <property type="molecule type" value="Genomic_DNA"/>
</dbReference>
<dbReference type="OrthoDB" id="5820127at2759"/>